<dbReference type="AlphaFoldDB" id="A0AAW5K8Q1"/>
<comment type="caution">
    <text evidence="1">The sequence shown here is derived from an EMBL/GenBank/DDBJ whole genome shotgun (WGS) entry which is preliminary data.</text>
</comment>
<dbReference type="InterPro" id="IPR021739">
    <property type="entry name" value="SaV-like"/>
</dbReference>
<keyword evidence="2" id="KW-1185">Reference proteome</keyword>
<sequence>MTTEEKIEVILEYCKKQRSESDACSKCKLLEEGWCCGFKEHKYIPCEALDDEEIDDIYGLLQSGTSKDAVHYQLLQQQPIEIMQTLFSPDEFKGFLRGNIIKYILRYGHKDDCRKEAEKIAQYAQWLAMAERNETIKP</sequence>
<name>A0AAW5K8Q1_9BACT</name>
<accession>A0AAW5K8Q1</accession>
<dbReference type="RefSeq" id="WP_256181800.1">
    <property type="nucleotide sequence ID" value="NZ_DBEWVB010000124.1"/>
</dbReference>
<organism evidence="1 2">
    <name type="scientific">Cloacibacillus evryensis</name>
    <dbReference type="NCBI Taxonomy" id="508460"/>
    <lineage>
        <taxon>Bacteria</taxon>
        <taxon>Thermotogati</taxon>
        <taxon>Synergistota</taxon>
        <taxon>Synergistia</taxon>
        <taxon>Synergistales</taxon>
        <taxon>Synergistaceae</taxon>
        <taxon>Cloacibacillus</taxon>
    </lineage>
</organism>
<proteinExistence type="predicted"/>
<gene>
    <name evidence="1" type="ORF">NE630_07265</name>
</gene>
<reference evidence="1 2" key="1">
    <citation type="submission" date="2022-06" db="EMBL/GenBank/DDBJ databases">
        <title>Isolation of gut microbiota from human fecal samples.</title>
        <authorList>
            <person name="Pamer E.G."/>
            <person name="Barat B."/>
            <person name="Waligurski E."/>
            <person name="Medina S."/>
            <person name="Paddock L."/>
            <person name="Mostad J."/>
        </authorList>
    </citation>
    <scope>NUCLEOTIDE SEQUENCE [LARGE SCALE GENOMIC DNA]</scope>
    <source>
        <strain evidence="1 2">DFI.9.90</strain>
    </source>
</reference>
<evidence type="ECO:0000313" key="2">
    <source>
        <dbReference type="Proteomes" id="UP001205919"/>
    </source>
</evidence>
<protein>
    <submittedName>
        <fullName evidence="1">DUF3310 domain-containing protein</fullName>
    </submittedName>
</protein>
<dbReference type="Pfam" id="PF11753">
    <property type="entry name" value="DUF3310"/>
    <property type="match status" value="1"/>
</dbReference>
<evidence type="ECO:0000313" key="1">
    <source>
        <dbReference type="EMBL" id="MCQ4814228.1"/>
    </source>
</evidence>
<dbReference type="Proteomes" id="UP001205919">
    <property type="component" value="Unassembled WGS sequence"/>
</dbReference>
<dbReference type="EMBL" id="JANFYT010000013">
    <property type="protein sequence ID" value="MCQ4814228.1"/>
    <property type="molecule type" value="Genomic_DNA"/>
</dbReference>